<dbReference type="VEuPathDB" id="FungiDB:AeMF1_010887"/>
<reference evidence="3 4" key="1">
    <citation type="submission" date="2019-07" db="EMBL/GenBank/DDBJ databases">
        <title>Genomics analysis of Aphanomyces spp. identifies a new class of oomycete effector associated with host adaptation.</title>
        <authorList>
            <person name="Gaulin E."/>
        </authorList>
    </citation>
    <scope>NUCLEOTIDE SEQUENCE [LARGE SCALE GENOMIC DNA]</scope>
    <source>
        <strain evidence="3 4">ATCC 201684</strain>
    </source>
</reference>
<evidence type="ECO:0000256" key="1">
    <source>
        <dbReference type="SAM" id="Coils"/>
    </source>
</evidence>
<name>A0A6G0WER1_9STRA</name>
<dbReference type="Proteomes" id="UP000481153">
    <property type="component" value="Unassembled WGS sequence"/>
</dbReference>
<proteinExistence type="predicted"/>
<feature type="region of interest" description="Disordered" evidence="2">
    <location>
        <begin position="170"/>
        <end position="199"/>
    </location>
</feature>
<gene>
    <name evidence="3" type="ORF">Ae201684_016520</name>
</gene>
<evidence type="ECO:0000313" key="4">
    <source>
        <dbReference type="Proteomes" id="UP000481153"/>
    </source>
</evidence>
<evidence type="ECO:0000256" key="2">
    <source>
        <dbReference type="SAM" id="MobiDB-lite"/>
    </source>
</evidence>
<accession>A0A6G0WER1</accession>
<feature type="coiled-coil region" evidence="1">
    <location>
        <begin position="9"/>
        <end position="78"/>
    </location>
</feature>
<keyword evidence="1" id="KW-0175">Coiled coil</keyword>
<evidence type="ECO:0000313" key="3">
    <source>
        <dbReference type="EMBL" id="KAF0724900.1"/>
    </source>
</evidence>
<comment type="caution">
    <text evidence="3">The sequence shown here is derived from an EMBL/GenBank/DDBJ whole genome shotgun (WGS) entry which is preliminary data.</text>
</comment>
<organism evidence="3 4">
    <name type="scientific">Aphanomyces euteiches</name>
    <dbReference type="NCBI Taxonomy" id="100861"/>
    <lineage>
        <taxon>Eukaryota</taxon>
        <taxon>Sar</taxon>
        <taxon>Stramenopiles</taxon>
        <taxon>Oomycota</taxon>
        <taxon>Saprolegniomycetes</taxon>
        <taxon>Saprolegniales</taxon>
        <taxon>Verrucalvaceae</taxon>
        <taxon>Aphanomyces</taxon>
    </lineage>
</organism>
<dbReference type="EMBL" id="VJMJ01000256">
    <property type="protein sequence ID" value="KAF0724900.1"/>
    <property type="molecule type" value="Genomic_DNA"/>
</dbReference>
<sequence>MEAHQVDYEGRLAAQLAQFQEQLNALQEKYDHDMAEQAIKMQREELEALTNAQKTASKAQIKQETAALNAEIAQQRDDLEMQITAHVVRYNTDMAAQHKAFERDLYGQKRAFEAKMIDQTSAFEAELDTQEVAAKHIQALESVDVVVLQDALHATKQAHETLCMTYSIPPPWPSTKTPSRTPTPPCRLETTSHRRLTML</sequence>
<protein>
    <submittedName>
        <fullName evidence="3">Uncharacterized protein</fullName>
    </submittedName>
</protein>
<keyword evidence="4" id="KW-1185">Reference proteome</keyword>
<dbReference type="AlphaFoldDB" id="A0A6G0WER1"/>